<evidence type="ECO:0000313" key="4">
    <source>
        <dbReference type="Proteomes" id="UP000289805"/>
    </source>
</evidence>
<dbReference type="AlphaFoldDB" id="A0A4Q1KWX3"/>
<evidence type="ECO:0000313" key="5">
    <source>
        <dbReference type="Proteomes" id="UP000290517"/>
    </source>
</evidence>
<accession>A0A4Q1KWX3</accession>
<dbReference type="OrthoDB" id="5142055at2"/>
<evidence type="ECO:0000256" key="1">
    <source>
        <dbReference type="SAM" id="MobiDB-lite"/>
    </source>
</evidence>
<evidence type="ECO:0000313" key="3">
    <source>
        <dbReference type="EMBL" id="RXR33959.1"/>
    </source>
</evidence>
<dbReference type="EMBL" id="SDJR01000006">
    <property type="protein sequence ID" value="RXR25400.1"/>
    <property type="molecule type" value="Genomic_DNA"/>
</dbReference>
<proteinExistence type="predicted"/>
<evidence type="ECO:0000313" key="2">
    <source>
        <dbReference type="EMBL" id="RXR25400.1"/>
    </source>
</evidence>
<dbReference type="EMBL" id="SDJQ01000012">
    <property type="protein sequence ID" value="RXR33959.1"/>
    <property type="molecule type" value="Genomic_DNA"/>
</dbReference>
<dbReference type="Proteomes" id="UP000289805">
    <property type="component" value="Unassembled WGS sequence"/>
</dbReference>
<gene>
    <name evidence="2" type="ORF">EQW73_11195</name>
    <name evidence="3" type="ORF">EQW78_10120</name>
</gene>
<keyword evidence="5" id="KW-1185">Reference proteome</keyword>
<feature type="region of interest" description="Disordered" evidence="1">
    <location>
        <begin position="1"/>
        <end position="20"/>
    </location>
</feature>
<dbReference type="RefSeq" id="WP_051702692.1">
    <property type="nucleotide sequence ID" value="NZ_JOFV01000003.1"/>
</dbReference>
<reference evidence="4 5" key="1">
    <citation type="submission" date="2019-01" db="EMBL/GenBank/DDBJ databases">
        <title>Oerskovia turbata Genome sequencing and assembly.</title>
        <authorList>
            <person name="Dou T."/>
        </authorList>
    </citation>
    <scope>NUCLEOTIDE SEQUENCE [LARGE SCALE GENOMIC DNA]</scope>
    <source>
        <strain evidence="3 4">JCM12123</strain>
        <strain evidence="2 5">JCM3160</strain>
    </source>
</reference>
<name>A0A4Q1KWX3_9CELL</name>
<organism evidence="3 4">
    <name type="scientific">Oerskovia turbata</name>
    <dbReference type="NCBI Taxonomy" id="1713"/>
    <lineage>
        <taxon>Bacteria</taxon>
        <taxon>Bacillati</taxon>
        <taxon>Actinomycetota</taxon>
        <taxon>Actinomycetes</taxon>
        <taxon>Micrococcales</taxon>
        <taxon>Cellulomonadaceae</taxon>
        <taxon>Oerskovia</taxon>
    </lineage>
</organism>
<dbReference type="STRING" id="1713.GCA_000718325_00771"/>
<protein>
    <submittedName>
        <fullName evidence="3">Uncharacterized protein</fullName>
    </submittedName>
</protein>
<comment type="caution">
    <text evidence="3">The sequence shown here is derived from an EMBL/GenBank/DDBJ whole genome shotgun (WGS) entry which is preliminary data.</text>
</comment>
<sequence length="216" mass="23097">MSTTPTPPAERQEPAPPAPLPQLRLRLPGNWWQVPLHDRAEARASVRRLVAAQVGPADDRANVRIELERRVLGALDDAIGGDGQAFHVALSIVPGVPLPVTAMVSLPAQQLTPAIGTSASATMAILERGLADLTDGGADSLHRFTAGASEVARRTRRHVVADPDSDENLPTVAVEYWMTVPGTKRFVLVAFSAPAGELEEPLTGLFDQIVRVSSWD</sequence>
<dbReference type="Proteomes" id="UP000290517">
    <property type="component" value="Unassembled WGS sequence"/>
</dbReference>